<keyword evidence="8" id="KW-1185">Reference proteome</keyword>
<evidence type="ECO:0000256" key="5">
    <source>
        <dbReference type="ARBA" id="ARBA00037931"/>
    </source>
</evidence>
<keyword evidence="3" id="KW-0156">Chromatin regulator</keyword>
<evidence type="ECO:0000256" key="4">
    <source>
        <dbReference type="ARBA" id="ARBA00037338"/>
    </source>
</evidence>
<dbReference type="PANTHER" id="PTHR19854">
    <property type="entry name" value="TRANSDUCIN BETA-LIKE 3"/>
    <property type="match status" value="1"/>
</dbReference>
<evidence type="ECO:0000256" key="1">
    <source>
        <dbReference type="ARBA" id="ARBA00022574"/>
    </source>
</evidence>
<name>A0A9P8Q0Y9_WICPI</name>
<comment type="similarity">
    <text evidence="5">Belongs to the WD repeat ASA1 family.</text>
</comment>
<keyword evidence="2" id="KW-0677">Repeat</keyword>
<dbReference type="InterPro" id="IPR036322">
    <property type="entry name" value="WD40_repeat_dom_sf"/>
</dbReference>
<dbReference type="SUPFAM" id="SSF50978">
    <property type="entry name" value="WD40 repeat-like"/>
    <property type="match status" value="1"/>
</dbReference>
<protein>
    <recommendedName>
        <fullName evidence="6">ASTRA-associated protein 1</fullName>
    </recommendedName>
</protein>
<reference evidence="7" key="2">
    <citation type="submission" date="2021-01" db="EMBL/GenBank/DDBJ databases">
        <authorList>
            <person name="Schikora-Tamarit M.A."/>
        </authorList>
    </citation>
    <scope>NUCLEOTIDE SEQUENCE</scope>
    <source>
        <strain evidence="7">CBS2887</strain>
    </source>
</reference>
<dbReference type="PANTHER" id="PTHR19854:SF1">
    <property type="entry name" value="GUANINE NUCLEOTIDE-BINDING PROTEIN SUBUNIT BETA-LIKE PROTEIN 1"/>
    <property type="match status" value="1"/>
</dbReference>
<evidence type="ECO:0000256" key="2">
    <source>
        <dbReference type="ARBA" id="ARBA00022737"/>
    </source>
</evidence>
<dbReference type="Gene3D" id="2.130.10.10">
    <property type="entry name" value="YVTN repeat-like/Quinoprotein amine dehydrogenase"/>
    <property type="match status" value="1"/>
</dbReference>
<evidence type="ECO:0000313" key="8">
    <source>
        <dbReference type="Proteomes" id="UP000774326"/>
    </source>
</evidence>
<dbReference type="InterPro" id="IPR015943">
    <property type="entry name" value="WD40/YVTN_repeat-like_dom_sf"/>
</dbReference>
<evidence type="ECO:0000256" key="3">
    <source>
        <dbReference type="ARBA" id="ARBA00022853"/>
    </source>
</evidence>
<dbReference type="GO" id="GO:0006325">
    <property type="term" value="P:chromatin organization"/>
    <property type="evidence" value="ECO:0007669"/>
    <property type="project" value="UniProtKB-KW"/>
</dbReference>
<proteinExistence type="inferred from homology"/>
<reference evidence="7" key="1">
    <citation type="journal article" date="2021" name="Open Biol.">
        <title>Shared evolutionary footprints suggest mitochondrial oxidative damage underlies multiple complex I losses in fungi.</title>
        <authorList>
            <person name="Schikora-Tamarit M.A."/>
            <person name="Marcet-Houben M."/>
            <person name="Nosek J."/>
            <person name="Gabaldon T."/>
        </authorList>
    </citation>
    <scope>NUCLEOTIDE SEQUENCE</scope>
    <source>
        <strain evidence="7">CBS2887</strain>
    </source>
</reference>
<comment type="caution">
    <text evidence="7">The sequence shown here is derived from an EMBL/GenBank/DDBJ whole genome shotgun (WGS) entry which is preliminary data.</text>
</comment>
<evidence type="ECO:0000256" key="6">
    <source>
        <dbReference type="ARBA" id="ARBA00040563"/>
    </source>
</evidence>
<dbReference type="Proteomes" id="UP000774326">
    <property type="component" value="Unassembled WGS sequence"/>
</dbReference>
<accession>A0A9P8Q0Y9</accession>
<keyword evidence="1" id="KW-0853">WD repeat</keyword>
<sequence length="447" mass="51177">MSIVQENSRYPIFTLRKHTHAITATEFVKIPISTTSRLITPSTSTSNSSNSLQTTCKPYVITADEKGNIKLWDLKTHRVVKEIDQAHEGSILSIRQLGITTNTEGTYNINSTLFGFVLTHSRDHTIKFWKLFDDQGLILLKEVYEMPVNALNFSNVDVMDNFLVSANTSDSNKFDIYDLKFLYVESAKHLTREFEAVDLFKQCQQNKYKFTEFNIRGKEEDDPENVNRVDKFGIIMKFLWITKEILAVGYESGHTLIVKVDIKAKKMTIQQISAHHFPNPILSISYNKDNNTLLTSSIRSKIIQHDLSNLQSEPQILKINLTKISNIVTYTDKLILSSWTGYIKFFQNSRQGSETPSYQEIAQFKKPKGLLVGNLNIIGNNQSNDIESQKQYTVKPNSLAVFIGDDLKKGIDPQYQRRLDRRDLMVLQKNFLSVGFDDGTVMVYDDI</sequence>
<dbReference type="OrthoDB" id="7668193at2759"/>
<comment type="function">
    <text evidence="4">Component of the ASTRA complex involved in chromatin remodeling.</text>
</comment>
<evidence type="ECO:0000313" key="7">
    <source>
        <dbReference type="EMBL" id="KAH3682001.1"/>
    </source>
</evidence>
<dbReference type="EMBL" id="JAEUBG010004078">
    <property type="protein sequence ID" value="KAH3682001.1"/>
    <property type="molecule type" value="Genomic_DNA"/>
</dbReference>
<gene>
    <name evidence="7" type="ORF">WICPIJ_007033</name>
</gene>
<dbReference type="AlphaFoldDB" id="A0A9P8Q0Y9"/>
<organism evidence="7 8">
    <name type="scientific">Wickerhamomyces pijperi</name>
    <name type="common">Yeast</name>
    <name type="synonym">Pichia pijperi</name>
    <dbReference type="NCBI Taxonomy" id="599730"/>
    <lineage>
        <taxon>Eukaryota</taxon>
        <taxon>Fungi</taxon>
        <taxon>Dikarya</taxon>
        <taxon>Ascomycota</taxon>
        <taxon>Saccharomycotina</taxon>
        <taxon>Saccharomycetes</taxon>
        <taxon>Phaffomycetales</taxon>
        <taxon>Wickerhamomycetaceae</taxon>
        <taxon>Wickerhamomyces</taxon>
    </lineage>
</organism>